<dbReference type="EC" id="1.6.99.3" evidence="2"/>
<accession>U2FUM3</accession>
<reference evidence="2 3" key="1">
    <citation type="journal article" date="2011" name="J. Bacteriol.">
        <title>Genome sequence of Salinisphaera shabanensis, a gammaproteobacterium from the harsh, variable environment of the brine-seawater interface of the Shaban Deep in the Red Sea.</title>
        <authorList>
            <person name="Antunes A."/>
            <person name="Alam I."/>
            <person name="Bajic V.B."/>
            <person name="Stingl U."/>
        </authorList>
    </citation>
    <scope>NUCLEOTIDE SEQUENCE [LARGE SCALE GENOMIC DNA]</scope>
    <source>
        <strain evidence="2 3">E1L3A</strain>
    </source>
</reference>
<protein>
    <submittedName>
        <fullName evidence="2">Sulfide dehydrogenase flavoprotein subunit</fullName>
        <ecNumber evidence="2">1.6.99.3</ecNumber>
    </submittedName>
</protein>
<evidence type="ECO:0000313" key="3">
    <source>
        <dbReference type="Proteomes" id="UP000006242"/>
    </source>
</evidence>
<dbReference type="GO" id="GO:0050660">
    <property type="term" value="F:flavin adenine dinucleotide binding"/>
    <property type="evidence" value="ECO:0007669"/>
    <property type="project" value="InterPro"/>
</dbReference>
<dbReference type="PANTHER" id="PTHR43755:SF1">
    <property type="entry name" value="FAD-DEPENDENT PYRIDINE NUCLEOTIDE-DISULPHIDE OXIDOREDUCTASE"/>
    <property type="match status" value="1"/>
</dbReference>
<dbReference type="Gene3D" id="3.90.760.10">
    <property type="entry name" value="Flavocytochrome c sulphide dehydrogenase, flavin-binding domain"/>
    <property type="match status" value="1"/>
</dbReference>
<reference evidence="2 3" key="2">
    <citation type="journal article" date="2013" name="PLoS ONE">
        <title>INDIGO - INtegrated Data Warehouse of MIcrobial GenOmes with Examples from the Red Sea Extremophiles.</title>
        <authorList>
            <person name="Alam I."/>
            <person name="Antunes A."/>
            <person name="Kamau A.A."/>
            <person name="Ba Alawi W."/>
            <person name="Kalkatawi M."/>
            <person name="Stingl U."/>
            <person name="Bajic V.B."/>
        </authorList>
    </citation>
    <scope>NUCLEOTIDE SEQUENCE [LARGE SCALE GENOMIC DNA]</scope>
    <source>
        <strain evidence="2 3">E1L3A</strain>
    </source>
</reference>
<keyword evidence="3" id="KW-1185">Reference proteome</keyword>
<dbReference type="InterPro" id="IPR052541">
    <property type="entry name" value="SQRD"/>
</dbReference>
<dbReference type="InterPro" id="IPR037092">
    <property type="entry name" value="FlavoCytC_S_DH_flav-bd_sf"/>
</dbReference>
<dbReference type="Proteomes" id="UP000006242">
    <property type="component" value="Unassembled WGS sequence"/>
</dbReference>
<dbReference type="InterPro" id="IPR036188">
    <property type="entry name" value="FAD/NAD-bd_sf"/>
</dbReference>
<dbReference type="AlphaFoldDB" id="U2FUM3"/>
<feature type="domain" description="Flavocytochrome c sulphide dehydrogenase flavin-binding" evidence="1">
    <location>
        <begin position="83"/>
        <end position="150"/>
    </location>
</feature>
<dbReference type="GO" id="GO:0016491">
    <property type="term" value="F:oxidoreductase activity"/>
    <property type="evidence" value="ECO:0007669"/>
    <property type="project" value="UniProtKB-KW"/>
</dbReference>
<dbReference type="Gene3D" id="3.50.50.60">
    <property type="entry name" value="FAD/NAD(P)-binding domain"/>
    <property type="match status" value="1"/>
</dbReference>
<dbReference type="SUPFAM" id="SSF55424">
    <property type="entry name" value="FAD/NAD-linked reductases, dimerisation (C-terminal) domain"/>
    <property type="match status" value="1"/>
</dbReference>
<organism evidence="2 3">
    <name type="scientific">Salinisphaera shabanensis E1L3A</name>
    <dbReference type="NCBI Taxonomy" id="1033802"/>
    <lineage>
        <taxon>Bacteria</taxon>
        <taxon>Pseudomonadati</taxon>
        <taxon>Pseudomonadota</taxon>
        <taxon>Gammaproteobacteria</taxon>
        <taxon>Salinisphaerales</taxon>
        <taxon>Salinisphaeraceae</taxon>
        <taxon>Salinisphaera</taxon>
    </lineage>
</organism>
<dbReference type="InterPro" id="IPR015323">
    <property type="entry name" value="FlavoCytC_S_DH_flav-bd"/>
</dbReference>
<proteinExistence type="predicted"/>
<dbReference type="RefSeq" id="WP_006912910.1">
    <property type="nucleotide sequence ID" value="NZ_AFNV02000008.1"/>
</dbReference>
<dbReference type="SUPFAM" id="SSF51905">
    <property type="entry name" value="FAD/NAD(P)-binding domain"/>
    <property type="match status" value="1"/>
</dbReference>
<keyword evidence="2" id="KW-0560">Oxidoreductase</keyword>
<dbReference type="STRING" id="1033802.SSPSH_001414"/>
<gene>
    <name evidence="2" type="ORF">SSPSH_001414</name>
</gene>
<dbReference type="Pfam" id="PF09242">
    <property type="entry name" value="FCSD-flav_bind"/>
    <property type="match status" value="1"/>
</dbReference>
<name>U2FUM3_9GAMM</name>
<dbReference type="eggNOG" id="COG0446">
    <property type="taxonomic scope" value="Bacteria"/>
</dbReference>
<evidence type="ECO:0000259" key="1">
    <source>
        <dbReference type="Pfam" id="PF09242"/>
    </source>
</evidence>
<dbReference type="PANTHER" id="PTHR43755">
    <property type="match status" value="1"/>
</dbReference>
<sequence>MLNIIPPQKAGRLAADAGLTDAAGWVPVAGHDFSVPGHEGVHVIGDAARAEPMPKSAYAANMQAKLCAHAIARQLAGEPAAETRLINACYSLVAPDYGISVTEVYTLDGDTLTAIANAGGISALAADPDTRAAEADYARSWYHNIVHDSFG</sequence>
<dbReference type="EMBL" id="AFNV02000008">
    <property type="protein sequence ID" value="ERJ19644.1"/>
    <property type="molecule type" value="Genomic_DNA"/>
</dbReference>
<dbReference type="InterPro" id="IPR016156">
    <property type="entry name" value="FAD/NAD-linked_Rdtase_dimer_sf"/>
</dbReference>
<dbReference type="OrthoDB" id="9802771at2"/>
<evidence type="ECO:0000313" key="2">
    <source>
        <dbReference type="EMBL" id="ERJ19644.1"/>
    </source>
</evidence>
<comment type="caution">
    <text evidence="2">The sequence shown here is derived from an EMBL/GenBank/DDBJ whole genome shotgun (WGS) entry which is preliminary data.</text>
</comment>